<evidence type="ECO:0000313" key="3">
    <source>
        <dbReference type="Proteomes" id="UP000785679"/>
    </source>
</evidence>
<comment type="caution">
    <text evidence="2">The sequence shown here is derived from an EMBL/GenBank/DDBJ whole genome shotgun (WGS) entry which is preliminary data.</text>
</comment>
<evidence type="ECO:0000313" key="2">
    <source>
        <dbReference type="EMBL" id="TNV87865.1"/>
    </source>
</evidence>
<evidence type="ECO:0000256" key="1">
    <source>
        <dbReference type="SAM" id="MobiDB-lite"/>
    </source>
</evidence>
<dbReference type="Proteomes" id="UP000785679">
    <property type="component" value="Unassembled WGS sequence"/>
</dbReference>
<name>A0A8J8P8R7_HALGN</name>
<dbReference type="EMBL" id="RRYP01000182">
    <property type="protein sequence ID" value="TNV87865.1"/>
    <property type="molecule type" value="Genomic_DNA"/>
</dbReference>
<protein>
    <submittedName>
        <fullName evidence="2">Uncharacterized protein</fullName>
    </submittedName>
</protein>
<organism evidence="2 3">
    <name type="scientific">Halteria grandinella</name>
    <dbReference type="NCBI Taxonomy" id="5974"/>
    <lineage>
        <taxon>Eukaryota</taxon>
        <taxon>Sar</taxon>
        <taxon>Alveolata</taxon>
        <taxon>Ciliophora</taxon>
        <taxon>Intramacronucleata</taxon>
        <taxon>Spirotrichea</taxon>
        <taxon>Stichotrichia</taxon>
        <taxon>Sporadotrichida</taxon>
        <taxon>Halteriidae</taxon>
        <taxon>Halteria</taxon>
    </lineage>
</organism>
<feature type="compositionally biased region" description="Polar residues" evidence="1">
    <location>
        <begin position="315"/>
        <end position="343"/>
    </location>
</feature>
<proteinExistence type="predicted"/>
<feature type="region of interest" description="Disordered" evidence="1">
    <location>
        <begin position="288"/>
        <end position="390"/>
    </location>
</feature>
<sequence>MIITQSVTLQLLIHLFSQIIKLFNKKGTFLMINPQAPKITSNNGVTISGVQLGGAAQATALNVAGTPAQQLSVKGIKNPINEGGASINSAAIGSAPKFSPRAANALKLVVNKKESSNFNSAEHSDRINEEYNILFGFEGAACIPNEDPISSSYNNMIADRKMFFTTESCVSRYTSLFNILENRSNPLLRNKGQIQSRVFKDFQQQPTFNGGPDGHRYHCDCQLSTCQVCLQRAKQSNKNVDGFVSRKDRPTRRDIIDGEQNDAMETQQNMFFLGNGRETNGALFVTAKLQHRETNQRDDDDRPTIENRKGKHQNPLGSHSAQQGIQRDQGSEKSSNLSKSIDSQKLRQHLSNNKRKSNGVRDLNGNSGEQLSDDEEGDDNDGANAHRSNK</sequence>
<feature type="compositionally biased region" description="Basic and acidic residues" evidence="1">
    <location>
        <begin position="290"/>
        <end position="308"/>
    </location>
</feature>
<keyword evidence="3" id="KW-1185">Reference proteome</keyword>
<feature type="compositionally biased region" description="Basic residues" evidence="1">
    <location>
        <begin position="346"/>
        <end position="358"/>
    </location>
</feature>
<accession>A0A8J8P8R7</accession>
<feature type="compositionally biased region" description="Basic and acidic residues" evidence="1">
    <location>
        <begin position="244"/>
        <end position="256"/>
    </location>
</feature>
<dbReference type="AlphaFoldDB" id="A0A8J8P8R7"/>
<reference evidence="2" key="1">
    <citation type="submission" date="2019-06" db="EMBL/GenBank/DDBJ databases">
        <authorList>
            <person name="Zheng W."/>
        </authorList>
    </citation>
    <scope>NUCLEOTIDE SEQUENCE</scope>
    <source>
        <strain evidence="2">QDHG01</strain>
    </source>
</reference>
<gene>
    <name evidence="2" type="ORF">FGO68_gene16706</name>
</gene>
<feature type="compositionally biased region" description="Acidic residues" evidence="1">
    <location>
        <begin position="371"/>
        <end position="381"/>
    </location>
</feature>
<feature type="region of interest" description="Disordered" evidence="1">
    <location>
        <begin position="239"/>
        <end position="263"/>
    </location>
</feature>